<accession>A0A061ITL3</accession>
<comment type="caution">
    <text evidence="1">The sequence shown here is derived from an EMBL/GenBank/DDBJ whole genome shotgun (WGS) entry which is preliminary data.</text>
</comment>
<sequence length="373" mass="41852">MRGGLGEILSKIPASVRSSILADASCKEVWFCVPPLHEVLSVDDLRPSRSSAFDSKVDTTEWQLVYDVMRVHHGGVMFERDHVHRIYESSVFAVSSKPPSNEEKVQFPVEAVTQSIRSYISNQHEGKGDINLKFLAWLPPCSNILGNEAERQKLLFDIPYALYFVKSFFPPDTWYAEGTRLALLYKAQRHTPNAKIVQAPLRLRAKELQESSAAYEVLLVWDKAAHYLVPEGSRSNYLLITKDDRLLCSLEKDILSGITLRAVKKAAAAAGLTSIEHCPLYVGDLCTAKAIAMLGTSPGVLPVREIQMYYDEESKLDFISALDEYEQCGEGREGSLLPQREKILSTGGRLELHSAQNMTLERLREAYNAEAFR</sequence>
<organism evidence="1 2">
    <name type="scientific">Trypanosoma rangeli SC58</name>
    <dbReference type="NCBI Taxonomy" id="429131"/>
    <lineage>
        <taxon>Eukaryota</taxon>
        <taxon>Discoba</taxon>
        <taxon>Euglenozoa</taxon>
        <taxon>Kinetoplastea</taxon>
        <taxon>Metakinetoplastina</taxon>
        <taxon>Trypanosomatida</taxon>
        <taxon>Trypanosomatidae</taxon>
        <taxon>Trypanosoma</taxon>
        <taxon>Herpetosoma</taxon>
    </lineage>
</organism>
<dbReference type="InterPro" id="IPR043131">
    <property type="entry name" value="BCAT-like_N"/>
</dbReference>
<reference evidence="1 2" key="1">
    <citation type="submission" date="2013-07" db="EMBL/GenBank/DDBJ databases">
        <authorList>
            <person name="Stoco P.H."/>
            <person name="Wagner G."/>
            <person name="Gerber A."/>
            <person name="Zaha A."/>
            <person name="Thompson C."/>
            <person name="Bartholomeu D.C."/>
            <person name="Luckemeyer D.D."/>
            <person name="Bahia D."/>
            <person name="Loreto E."/>
            <person name="Prestes E.B."/>
            <person name="Lima F.M."/>
            <person name="Rodrigues-Luiz G."/>
            <person name="Vallejo G.A."/>
            <person name="Filho J.F."/>
            <person name="Monteiro K.M."/>
            <person name="Tyler K.M."/>
            <person name="de Almeida L.G."/>
            <person name="Ortiz M.F."/>
            <person name="Siervo M.A."/>
            <person name="de Moraes M.H."/>
            <person name="Cunha O.L."/>
            <person name="Mendonca-Neto R."/>
            <person name="Silva R."/>
            <person name="Teixeira S.M."/>
            <person name="Murta S.M."/>
            <person name="Sincero T.C."/>
            <person name="Mendes T.A."/>
            <person name="Urmenyi T.P."/>
            <person name="Silva V.G."/>
            <person name="da Rocha W.D."/>
            <person name="Andersson B."/>
            <person name="Romanha A.J."/>
            <person name="Steindel M."/>
            <person name="de Vasconcelos A.T."/>
            <person name="Grisard E.C."/>
        </authorList>
    </citation>
    <scope>NUCLEOTIDE SEQUENCE [LARGE SCALE GENOMIC DNA]</scope>
    <source>
        <strain evidence="1 2">SC58</strain>
    </source>
</reference>
<name>A0A061ITL3_TRYRA</name>
<evidence type="ECO:0000313" key="2">
    <source>
        <dbReference type="Proteomes" id="UP000031737"/>
    </source>
</evidence>
<proteinExistence type="predicted"/>
<keyword evidence="2" id="KW-1185">Reference proteome</keyword>
<dbReference type="Gene3D" id="3.20.10.10">
    <property type="entry name" value="D-amino Acid Aminotransferase, subunit A, domain 2"/>
    <property type="match status" value="1"/>
</dbReference>
<dbReference type="InterPro" id="IPR001544">
    <property type="entry name" value="Aminotrans_IV"/>
</dbReference>
<dbReference type="AlphaFoldDB" id="A0A061ITL3"/>
<dbReference type="VEuPathDB" id="TriTrypDB:TRSC58_07288"/>
<dbReference type="GO" id="GO:0003824">
    <property type="term" value="F:catalytic activity"/>
    <property type="evidence" value="ECO:0007669"/>
    <property type="project" value="InterPro"/>
</dbReference>
<dbReference type="InterPro" id="IPR036038">
    <property type="entry name" value="Aminotransferase-like"/>
</dbReference>
<gene>
    <name evidence="1" type="ORF">TRSC58_07288</name>
</gene>
<evidence type="ECO:0000313" key="1">
    <source>
        <dbReference type="EMBL" id="ESL05101.1"/>
    </source>
</evidence>
<dbReference type="Proteomes" id="UP000031737">
    <property type="component" value="Unassembled WGS sequence"/>
</dbReference>
<protein>
    <submittedName>
        <fullName evidence="1">Uncharacterized protein</fullName>
    </submittedName>
</protein>
<dbReference type="Pfam" id="PF01063">
    <property type="entry name" value="Aminotran_4"/>
    <property type="match status" value="1"/>
</dbReference>
<dbReference type="OrthoDB" id="277045at2759"/>
<dbReference type="InterPro" id="IPR043132">
    <property type="entry name" value="BCAT-like_C"/>
</dbReference>
<dbReference type="EMBL" id="AUPL01007365">
    <property type="protein sequence ID" value="ESL05101.1"/>
    <property type="molecule type" value="Genomic_DNA"/>
</dbReference>
<dbReference type="Gene3D" id="3.30.470.10">
    <property type="match status" value="1"/>
</dbReference>
<dbReference type="SUPFAM" id="SSF56752">
    <property type="entry name" value="D-aminoacid aminotransferase-like PLP-dependent enzymes"/>
    <property type="match status" value="1"/>
</dbReference>